<dbReference type="AlphaFoldDB" id="A0AAE3LP56"/>
<dbReference type="SUPFAM" id="SSF81324">
    <property type="entry name" value="Voltage-gated potassium channels"/>
    <property type="match status" value="1"/>
</dbReference>
<dbReference type="InterPro" id="IPR013099">
    <property type="entry name" value="K_chnl_dom"/>
</dbReference>
<name>A0AAE3LP56_9BACI</name>
<organism evidence="3 4">
    <name type="scientific">Perspicuibacillus lycopersici</name>
    <dbReference type="NCBI Taxonomy" id="1325689"/>
    <lineage>
        <taxon>Bacteria</taxon>
        <taxon>Bacillati</taxon>
        <taxon>Bacillota</taxon>
        <taxon>Bacilli</taxon>
        <taxon>Bacillales</taxon>
        <taxon>Bacillaceae</taxon>
        <taxon>Perspicuibacillus</taxon>
    </lineage>
</organism>
<dbReference type="Proteomes" id="UP001209318">
    <property type="component" value="Unassembled WGS sequence"/>
</dbReference>
<keyword evidence="1" id="KW-0812">Transmembrane</keyword>
<dbReference type="RefSeq" id="WP_263073953.1">
    <property type="nucleotide sequence ID" value="NZ_JAOUSF010000004.1"/>
</dbReference>
<accession>A0AAE3LP56</accession>
<protein>
    <submittedName>
        <fullName evidence="3">Potassium channel family protein</fullName>
    </submittedName>
</protein>
<feature type="transmembrane region" description="Helical" evidence="1">
    <location>
        <begin position="6"/>
        <end position="25"/>
    </location>
</feature>
<keyword evidence="1" id="KW-0472">Membrane</keyword>
<dbReference type="Gene3D" id="1.10.287.70">
    <property type="match status" value="1"/>
</dbReference>
<evidence type="ECO:0000313" key="3">
    <source>
        <dbReference type="EMBL" id="MCU9614651.1"/>
    </source>
</evidence>
<reference evidence="3" key="1">
    <citation type="submission" date="2022-10" db="EMBL/GenBank/DDBJ databases">
        <title>Description of Fervidibacillus gen. nov. in the family Fervidibacillaceae fam. nov. with two species, Fervidibacillus albus sp. nov., and Fervidibacillus halotolerans sp. nov., isolated from tidal flat sediments.</title>
        <authorList>
            <person name="Kwon K.K."/>
            <person name="Yang S.-H."/>
        </authorList>
    </citation>
    <scope>NUCLEOTIDE SEQUENCE</scope>
    <source>
        <strain evidence="3">JCM 19140</strain>
    </source>
</reference>
<comment type="caution">
    <text evidence="3">The sequence shown here is derived from an EMBL/GenBank/DDBJ whole genome shotgun (WGS) entry which is preliminary data.</text>
</comment>
<sequence length="137" mass="15335">MIAYLFILIIIFCISMSLRTLFLPNALQDKFLSWESFAYLFFIYSTILLGFGLLYFICMENGIAVIQENEELLSGSTLHTLQTCIYFSGSTLFSVGYGDVTPIGIGRVISILEGMIGYTIPASFVVRTVVDIQQERG</sequence>
<evidence type="ECO:0000259" key="2">
    <source>
        <dbReference type="Pfam" id="PF07885"/>
    </source>
</evidence>
<evidence type="ECO:0000256" key="1">
    <source>
        <dbReference type="SAM" id="Phobius"/>
    </source>
</evidence>
<proteinExistence type="predicted"/>
<feature type="transmembrane region" description="Helical" evidence="1">
    <location>
        <begin position="37"/>
        <end position="57"/>
    </location>
</feature>
<dbReference type="GO" id="GO:0034220">
    <property type="term" value="P:monoatomic ion transmembrane transport"/>
    <property type="evidence" value="ECO:0007669"/>
    <property type="project" value="UniProtKB-KW"/>
</dbReference>
<keyword evidence="4" id="KW-1185">Reference proteome</keyword>
<gene>
    <name evidence="3" type="ORF">OEV98_13990</name>
</gene>
<keyword evidence="3" id="KW-0407">Ion channel</keyword>
<keyword evidence="1" id="KW-1133">Transmembrane helix</keyword>
<dbReference type="EMBL" id="JAOUSF010000004">
    <property type="protein sequence ID" value="MCU9614651.1"/>
    <property type="molecule type" value="Genomic_DNA"/>
</dbReference>
<keyword evidence="3" id="KW-0813">Transport</keyword>
<dbReference type="Pfam" id="PF07885">
    <property type="entry name" value="Ion_trans_2"/>
    <property type="match status" value="1"/>
</dbReference>
<keyword evidence="3" id="KW-0406">Ion transport</keyword>
<feature type="domain" description="Potassium channel" evidence="2">
    <location>
        <begin position="48"/>
        <end position="128"/>
    </location>
</feature>
<evidence type="ECO:0000313" key="4">
    <source>
        <dbReference type="Proteomes" id="UP001209318"/>
    </source>
</evidence>